<evidence type="ECO:0000313" key="1">
    <source>
        <dbReference type="EMBL" id="EHG22363.1"/>
    </source>
</evidence>
<dbReference type="InterPro" id="IPR008651">
    <property type="entry name" value="Uncharacterised_HicB"/>
</dbReference>
<dbReference type="EMBL" id="ACZM01000003">
    <property type="protein sequence ID" value="EHG22363.1"/>
    <property type="molecule type" value="Genomic_DNA"/>
</dbReference>
<dbReference type="SUPFAM" id="SSF47598">
    <property type="entry name" value="Ribbon-helix-helix"/>
    <property type="match status" value="1"/>
</dbReference>
<dbReference type="HOGENOM" id="CLU_134927_1_1_9"/>
<accession>G5GMB8</accession>
<dbReference type="InterPro" id="IPR035069">
    <property type="entry name" value="TTHA1013/TTHA0281-like"/>
</dbReference>
<protein>
    <recommendedName>
        <fullName evidence="3">HicB family protein</fullName>
    </recommendedName>
</protein>
<dbReference type="Pfam" id="PF05534">
    <property type="entry name" value="HicB"/>
    <property type="match status" value="1"/>
</dbReference>
<comment type="caution">
    <text evidence="1">The sequence shown here is derived from an EMBL/GenBank/DDBJ whole genome shotgun (WGS) entry which is preliminary data.</text>
</comment>
<gene>
    <name evidence="1" type="ORF">HMPREF9334_00399</name>
</gene>
<dbReference type="STRING" id="679201.HMPREF9334_00399"/>
<proteinExistence type="predicted"/>
<name>G5GMB8_9FIRM</name>
<dbReference type="GO" id="GO:0006355">
    <property type="term" value="P:regulation of DNA-templated transcription"/>
    <property type="evidence" value="ECO:0007669"/>
    <property type="project" value="InterPro"/>
</dbReference>
<dbReference type="eggNOG" id="COG4226">
    <property type="taxonomic scope" value="Bacteria"/>
</dbReference>
<evidence type="ECO:0008006" key="3">
    <source>
        <dbReference type="Google" id="ProtNLM"/>
    </source>
</evidence>
<dbReference type="PATRIC" id="fig|679201.3.peg.401"/>
<dbReference type="AlphaFoldDB" id="G5GMB8"/>
<evidence type="ECO:0000313" key="2">
    <source>
        <dbReference type="Proteomes" id="UP000004129"/>
    </source>
</evidence>
<dbReference type="Proteomes" id="UP000004129">
    <property type="component" value="Unassembled WGS sequence"/>
</dbReference>
<organism evidence="1 2">
    <name type="scientific">Selenomonas infelix ATCC 43532</name>
    <dbReference type="NCBI Taxonomy" id="679201"/>
    <lineage>
        <taxon>Bacteria</taxon>
        <taxon>Bacillati</taxon>
        <taxon>Bacillota</taxon>
        <taxon>Negativicutes</taxon>
        <taxon>Selenomonadales</taxon>
        <taxon>Selenomonadaceae</taxon>
        <taxon>Selenomonas</taxon>
    </lineage>
</organism>
<sequence>MMKNILRYKEYIGSLEISETDGVLYGRVLGIQEKVTYQAVSADELVKNFHQAVDQYLEQCSINHVTPETPYKGSFNIRITPALHRALAIHAIQTGVNLNRLVEHILTAYEPLYSPQNDVLS</sequence>
<dbReference type="InterPro" id="IPR010985">
    <property type="entry name" value="Ribbon_hlx_hlx"/>
</dbReference>
<dbReference type="RefSeq" id="WP_006691849.1">
    <property type="nucleotide sequence ID" value="NZ_JH376797.1"/>
</dbReference>
<reference evidence="1 2" key="1">
    <citation type="submission" date="2011-08" db="EMBL/GenBank/DDBJ databases">
        <title>The Genome Sequence of Selenomonas infelix ATCC 43532.</title>
        <authorList>
            <consortium name="The Broad Institute Genome Sequencing Platform"/>
            <person name="Earl A."/>
            <person name="Ward D."/>
            <person name="Feldgarden M."/>
            <person name="Gevers D."/>
            <person name="Izard J."/>
            <person name="Blanton J.M."/>
            <person name="Baranova O.V."/>
            <person name="Dewhirst F.E."/>
            <person name="Young S.K."/>
            <person name="Zeng Q."/>
            <person name="Gargeya S."/>
            <person name="Fitzgerald M."/>
            <person name="Haas B."/>
            <person name="Abouelleil A."/>
            <person name="Alvarado L."/>
            <person name="Arachchi H.M."/>
            <person name="Berlin A."/>
            <person name="Brown A."/>
            <person name="Chapman S.B."/>
            <person name="Chen Z."/>
            <person name="Dunbar C."/>
            <person name="Freedman E."/>
            <person name="Gearin G."/>
            <person name="Gellesch M."/>
            <person name="Goldberg J."/>
            <person name="Griggs A."/>
            <person name="Gujja S."/>
            <person name="Heiman D."/>
            <person name="Howarth C."/>
            <person name="Larson L."/>
            <person name="Lui A."/>
            <person name="MacDonald P.J.P."/>
            <person name="Montmayeur A."/>
            <person name="Murphy C."/>
            <person name="Neiman D."/>
            <person name="Pearson M."/>
            <person name="Priest M."/>
            <person name="Roberts A."/>
            <person name="Saif S."/>
            <person name="Shea T."/>
            <person name="Shenoy N."/>
            <person name="Sisk P."/>
            <person name="Stolte C."/>
            <person name="Sykes S."/>
            <person name="Wortman J."/>
            <person name="Nusbaum C."/>
            <person name="Birren B."/>
        </authorList>
    </citation>
    <scope>NUCLEOTIDE SEQUENCE [LARGE SCALE GENOMIC DNA]</scope>
    <source>
        <strain evidence="1 2">ATCC 43532</strain>
    </source>
</reference>
<keyword evidence="2" id="KW-1185">Reference proteome</keyword>
<dbReference type="SUPFAM" id="SSF143100">
    <property type="entry name" value="TTHA1013/TTHA0281-like"/>
    <property type="match status" value="1"/>
</dbReference>